<dbReference type="InterPro" id="IPR000904">
    <property type="entry name" value="Sec7_dom"/>
</dbReference>
<dbReference type="SUPFAM" id="SSF50729">
    <property type="entry name" value="PH domain-like"/>
    <property type="match status" value="1"/>
</dbReference>
<feature type="compositionally biased region" description="Polar residues" evidence="1">
    <location>
        <begin position="514"/>
        <end position="525"/>
    </location>
</feature>
<dbReference type="EMBL" id="KN823173">
    <property type="protein sequence ID" value="KIO20475.1"/>
    <property type="molecule type" value="Genomic_DNA"/>
</dbReference>
<dbReference type="PANTHER" id="PTHR10663">
    <property type="entry name" value="GUANYL-NUCLEOTIDE EXCHANGE FACTOR"/>
    <property type="match status" value="1"/>
</dbReference>
<feature type="compositionally biased region" description="Basic and acidic residues" evidence="1">
    <location>
        <begin position="845"/>
        <end position="888"/>
    </location>
</feature>
<feature type="region of interest" description="Disordered" evidence="1">
    <location>
        <begin position="767"/>
        <end position="888"/>
    </location>
</feature>
<dbReference type="OrthoDB" id="430364at2759"/>
<keyword evidence="5" id="KW-1185">Reference proteome</keyword>
<dbReference type="AlphaFoldDB" id="A0A0C3PYQ1"/>
<dbReference type="PROSITE" id="PS50190">
    <property type="entry name" value="SEC7"/>
    <property type="match status" value="1"/>
</dbReference>
<feature type="compositionally biased region" description="Polar residues" evidence="1">
    <location>
        <begin position="796"/>
        <end position="807"/>
    </location>
</feature>
<feature type="domain" description="PH" evidence="2">
    <location>
        <begin position="343"/>
        <end position="472"/>
    </location>
</feature>
<dbReference type="InterPro" id="IPR011993">
    <property type="entry name" value="PH-like_dom_sf"/>
</dbReference>
<name>A0A0C3PYQ1_9AGAM</name>
<dbReference type="InterPro" id="IPR001849">
    <property type="entry name" value="PH_domain"/>
</dbReference>
<dbReference type="PROSITE" id="PS50003">
    <property type="entry name" value="PH_DOMAIN"/>
    <property type="match status" value="1"/>
</dbReference>
<evidence type="ECO:0000256" key="1">
    <source>
        <dbReference type="SAM" id="MobiDB-lite"/>
    </source>
</evidence>
<organism evidence="4 5">
    <name type="scientific">Tulasnella calospora MUT 4182</name>
    <dbReference type="NCBI Taxonomy" id="1051891"/>
    <lineage>
        <taxon>Eukaryota</taxon>
        <taxon>Fungi</taxon>
        <taxon>Dikarya</taxon>
        <taxon>Basidiomycota</taxon>
        <taxon>Agaricomycotina</taxon>
        <taxon>Agaricomycetes</taxon>
        <taxon>Cantharellales</taxon>
        <taxon>Tulasnellaceae</taxon>
        <taxon>Tulasnella</taxon>
    </lineage>
</organism>
<evidence type="ECO:0008006" key="6">
    <source>
        <dbReference type="Google" id="ProtNLM"/>
    </source>
</evidence>
<feature type="region of interest" description="Disordered" evidence="1">
    <location>
        <begin position="916"/>
        <end position="935"/>
    </location>
</feature>
<dbReference type="InterPro" id="IPR023394">
    <property type="entry name" value="Sec7_C_sf"/>
</dbReference>
<dbReference type="GO" id="GO:0005085">
    <property type="term" value="F:guanyl-nucleotide exchange factor activity"/>
    <property type="evidence" value="ECO:0007669"/>
    <property type="project" value="InterPro"/>
</dbReference>
<dbReference type="Pfam" id="PF01369">
    <property type="entry name" value="Sec7"/>
    <property type="match status" value="1"/>
</dbReference>
<reference evidence="4 5" key="1">
    <citation type="submission" date="2014-04" db="EMBL/GenBank/DDBJ databases">
        <authorList>
            <consortium name="DOE Joint Genome Institute"/>
            <person name="Kuo A."/>
            <person name="Girlanda M."/>
            <person name="Perotto S."/>
            <person name="Kohler A."/>
            <person name="Nagy L.G."/>
            <person name="Floudas D."/>
            <person name="Copeland A."/>
            <person name="Barry K.W."/>
            <person name="Cichocki N."/>
            <person name="Veneault-Fourrey C."/>
            <person name="LaButti K."/>
            <person name="Lindquist E.A."/>
            <person name="Lipzen A."/>
            <person name="Lundell T."/>
            <person name="Morin E."/>
            <person name="Murat C."/>
            <person name="Sun H."/>
            <person name="Tunlid A."/>
            <person name="Henrissat B."/>
            <person name="Grigoriev I.V."/>
            <person name="Hibbett D.S."/>
            <person name="Martin F."/>
            <person name="Nordberg H.P."/>
            <person name="Cantor M.N."/>
            <person name="Hua S.X."/>
        </authorList>
    </citation>
    <scope>NUCLEOTIDE SEQUENCE [LARGE SCALE GENOMIC DNA]</scope>
    <source>
        <strain evidence="4 5">MUT 4182</strain>
    </source>
</reference>
<feature type="compositionally biased region" description="Low complexity" evidence="1">
    <location>
        <begin position="822"/>
        <end position="831"/>
    </location>
</feature>
<dbReference type="InterPro" id="IPR035999">
    <property type="entry name" value="Sec7_dom_sf"/>
</dbReference>
<dbReference type="Proteomes" id="UP000054248">
    <property type="component" value="Unassembled WGS sequence"/>
</dbReference>
<dbReference type="SMART" id="SM00222">
    <property type="entry name" value="Sec7"/>
    <property type="match status" value="1"/>
</dbReference>
<dbReference type="Gene3D" id="2.30.29.30">
    <property type="entry name" value="Pleckstrin-homology domain (PH domain)/Phosphotyrosine-binding domain (PTB)"/>
    <property type="match status" value="1"/>
</dbReference>
<evidence type="ECO:0000259" key="2">
    <source>
        <dbReference type="PROSITE" id="PS50003"/>
    </source>
</evidence>
<feature type="region of interest" description="Disordered" evidence="1">
    <location>
        <begin position="513"/>
        <end position="539"/>
    </location>
</feature>
<gene>
    <name evidence="4" type="ORF">M407DRAFT_81501</name>
</gene>
<evidence type="ECO:0000313" key="4">
    <source>
        <dbReference type="EMBL" id="KIO20475.1"/>
    </source>
</evidence>
<dbReference type="CDD" id="cd00171">
    <property type="entry name" value="Sec7"/>
    <property type="match status" value="1"/>
</dbReference>
<dbReference type="Pfam" id="PF15410">
    <property type="entry name" value="PH_9"/>
    <property type="match status" value="1"/>
</dbReference>
<reference evidence="5" key="2">
    <citation type="submission" date="2015-01" db="EMBL/GenBank/DDBJ databases">
        <title>Evolutionary Origins and Diversification of the Mycorrhizal Mutualists.</title>
        <authorList>
            <consortium name="DOE Joint Genome Institute"/>
            <consortium name="Mycorrhizal Genomics Consortium"/>
            <person name="Kohler A."/>
            <person name="Kuo A."/>
            <person name="Nagy L.G."/>
            <person name="Floudas D."/>
            <person name="Copeland A."/>
            <person name="Barry K.W."/>
            <person name="Cichocki N."/>
            <person name="Veneault-Fourrey C."/>
            <person name="LaButti K."/>
            <person name="Lindquist E.A."/>
            <person name="Lipzen A."/>
            <person name="Lundell T."/>
            <person name="Morin E."/>
            <person name="Murat C."/>
            <person name="Riley R."/>
            <person name="Ohm R."/>
            <person name="Sun H."/>
            <person name="Tunlid A."/>
            <person name="Henrissat B."/>
            <person name="Grigoriev I.V."/>
            <person name="Hibbett D.S."/>
            <person name="Martin F."/>
        </authorList>
    </citation>
    <scope>NUCLEOTIDE SEQUENCE [LARGE SCALE GENOMIC DNA]</scope>
    <source>
        <strain evidence="5">MUT 4182</strain>
    </source>
</reference>
<feature type="region of interest" description="Disordered" evidence="1">
    <location>
        <begin position="1"/>
        <end position="28"/>
    </location>
</feature>
<dbReference type="GO" id="GO:0032012">
    <property type="term" value="P:regulation of ARF protein signal transduction"/>
    <property type="evidence" value="ECO:0007669"/>
    <property type="project" value="InterPro"/>
</dbReference>
<feature type="compositionally biased region" description="Low complexity" evidence="1">
    <location>
        <begin position="19"/>
        <end position="28"/>
    </location>
</feature>
<sequence length="935" mass="102411">MLSLPASNGKPVLSRRNSTAEGSATASASTFGHVAPVSLASSVTVPKPKVEEETPEKYLARLVQAVSKAEIASVLASSSDDFHTRALRAYLARFDFTVDPLDVALRKLLMDLSLPKETQQIDRVMEAFAKRYEECNPGLFISDDHPYILAFSLMMLHTDAFNKSNKRKMTKADYVRNTRLPGVPSEVLDCFFDNITFAPFIFIEDPVDVNGQRGFVPEGTPVLSGMTTFGGSSGASPAVGVGGTSMFGQVKIDPYYLITQRLLVPLRKEVEIEIPEQNPFLYTGTAARWDEAKLQRAFAEAESVEIANPTPPRRRGSVLTLSIGNDSANADDDFDREQSIVLKVTKLGVLNRKEDLLEGGKRSSNRKWKEWSVLLTGSQLLFFKDLNLAQSIMELPTPTAAAPGNSAPRYRLPASPDEAMSVKDSVALFDTGYRKYPHAFRMLMPGGRQYLLHAPDEHSMNEWMALINYASTFKTAGLRMRPSAMTNGQLQQVGIAAATSWVNEVRRKRLVSLPSRQPKTPTARASTGDLPLRGDVSDDPDRTLYSSSGTLNASTVSLGGPLSIKRKAAPSVELEAPPLETADGRLEDTFFEVKAQLAVMPPETRKSVLLRTPNPNHRPVTRAVSLGIFPPDDEQRQRVSSDEPLSPHSRGLHRGSRNLVIGAKIKELEAKLSSAQYSLDSDVRIARNFAVLTPFLRSTRERLIPAIAPLAKRIRTMRMQVAMLICHRDILYADMAAEDREWRGTMDVALSAGAEFLKQKEEVQNEIPGLPSPLSSSLPRMTLSDFSGRGTPDGGATSNPMSPTVQTYGEAGRPSSEDNRTSSSSDGSSGDPVQALAKPSPPRNDPSEQEPRVSDEIDKAKEKTEDTPKETDLETRASDAGSERCEEWNKTKAAKRVSLAQLPSDRKLSALTLLSRHTGATGVNPTTVHEDDKPN</sequence>
<proteinExistence type="predicted"/>
<evidence type="ECO:0000259" key="3">
    <source>
        <dbReference type="PROSITE" id="PS50190"/>
    </source>
</evidence>
<accession>A0A0C3PYQ1</accession>
<dbReference type="STRING" id="1051891.A0A0C3PYQ1"/>
<dbReference type="SUPFAM" id="SSF48425">
    <property type="entry name" value="Sec7 domain"/>
    <property type="match status" value="1"/>
</dbReference>
<evidence type="ECO:0000313" key="5">
    <source>
        <dbReference type="Proteomes" id="UP000054248"/>
    </source>
</evidence>
<dbReference type="SMART" id="SM00233">
    <property type="entry name" value="PH"/>
    <property type="match status" value="1"/>
</dbReference>
<protein>
    <recommendedName>
        <fullName evidence="6">SEC7 domain-containing protein</fullName>
    </recommendedName>
</protein>
<dbReference type="Gene3D" id="1.10.1000.11">
    <property type="entry name" value="Arf Nucleotide-binding Site Opener,domain 2"/>
    <property type="match status" value="1"/>
</dbReference>
<dbReference type="PANTHER" id="PTHR10663:SF405">
    <property type="entry name" value="ARF GUANINE NUCLEOTIDE EXCHANGE FACTOR SYT1"/>
    <property type="match status" value="1"/>
</dbReference>
<dbReference type="HOGENOM" id="CLU_305870_0_0_1"/>
<feature type="region of interest" description="Disordered" evidence="1">
    <location>
        <begin position="608"/>
        <end position="654"/>
    </location>
</feature>
<dbReference type="InterPro" id="IPR041681">
    <property type="entry name" value="PH_9"/>
</dbReference>
<feature type="domain" description="SEC7" evidence="3">
    <location>
        <begin position="39"/>
        <end position="198"/>
    </location>
</feature>